<comment type="caution">
    <text evidence="1">The sequence shown here is derived from an EMBL/GenBank/DDBJ whole genome shotgun (WGS) entry which is preliminary data.</text>
</comment>
<organism evidence="1">
    <name type="scientific">marine sediment metagenome</name>
    <dbReference type="NCBI Taxonomy" id="412755"/>
    <lineage>
        <taxon>unclassified sequences</taxon>
        <taxon>metagenomes</taxon>
        <taxon>ecological metagenomes</taxon>
    </lineage>
</organism>
<reference evidence="1" key="1">
    <citation type="journal article" date="2014" name="Front. Microbiol.">
        <title>High frequency of phylogenetically diverse reductive dehalogenase-homologous genes in deep subseafloor sedimentary metagenomes.</title>
        <authorList>
            <person name="Kawai M."/>
            <person name="Futagami T."/>
            <person name="Toyoda A."/>
            <person name="Takaki Y."/>
            <person name="Nishi S."/>
            <person name="Hori S."/>
            <person name="Arai W."/>
            <person name="Tsubouchi T."/>
            <person name="Morono Y."/>
            <person name="Uchiyama I."/>
            <person name="Ito T."/>
            <person name="Fujiyama A."/>
            <person name="Inagaki F."/>
            <person name="Takami H."/>
        </authorList>
    </citation>
    <scope>NUCLEOTIDE SEQUENCE</scope>
    <source>
        <strain evidence="1">Expedition CK06-06</strain>
    </source>
</reference>
<evidence type="ECO:0000313" key="1">
    <source>
        <dbReference type="EMBL" id="GAG59822.1"/>
    </source>
</evidence>
<dbReference type="AlphaFoldDB" id="X0ZP30"/>
<accession>X0ZP30</accession>
<proteinExistence type="predicted"/>
<dbReference type="EMBL" id="BART01000977">
    <property type="protein sequence ID" value="GAG59822.1"/>
    <property type="molecule type" value="Genomic_DNA"/>
</dbReference>
<sequence length="72" mass="8502">MKEQLVAKDVIDSLQSIVINLENRRLNSLNSAKLHHKNRHYSFMHFFTGQVNGYKESIDLLKICLYRLIIEN</sequence>
<gene>
    <name evidence="1" type="ORF">S01H4_03842</name>
</gene>
<name>X0ZP30_9ZZZZ</name>
<protein>
    <submittedName>
        <fullName evidence="1">Uncharacterized protein</fullName>
    </submittedName>
</protein>